<organism evidence="2 3">
    <name type="scientific">Nasonia vitripennis</name>
    <name type="common">Parasitic wasp</name>
    <dbReference type="NCBI Taxonomy" id="7425"/>
    <lineage>
        <taxon>Eukaryota</taxon>
        <taxon>Metazoa</taxon>
        <taxon>Ecdysozoa</taxon>
        <taxon>Arthropoda</taxon>
        <taxon>Hexapoda</taxon>
        <taxon>Insecta</taxon>
        <taxon>Pterygota</taxon>
        <taxon>Neoptera</taxon>
        <taxon>Endopterygota</taxon>
        <taxon>Hymenoptera</taxon>
        <taxon>Apocrita</taxon>
        <taxon>Proctotrupomorpha</taxon>
        <taxon>Chalcidoidea</taxon>
        <taxon>Pteromalidae</taxon>
        <taxon>Pteromalinae</taxon>
        <taxon>Nasonia</taxon>
    </lineage>
</organism>
<evidence type="ECO:0000313" key="2">
    <source>
        <dbReference type="EnsemblMetazoa" id="XP_031781877"/>
    </source>
</evidence>
<dbReference type="RefSeq" id="XP_031781877.1">
    <property type="nucleotide sequence ID" value="XM_031926017.1"/>
</dbReference>
<dbReference type="AlphaFoldDB" id="A0A7M7T8A1"/>
<accession>A0A7M7T8A1</accession>
<name>A0A7M7T8A1_NASVI</name>
<evidence type="ECO:0000313" key="3">
    <source>
        <dbReference type="Proteomes" id="UP000002358"/>
    </source>
</evidence>
<dbReference type="RefSeq" id="XP_031781876.1">
    <property type="nucleotide sequence ID" value="XM_031926016.1"/>
</dbReference>
<dbReference type="CTD" id="33861"/>
<dbReference type="Pfam" id="PF21530">
    <property type="entry name" value="Pif1_2B_dom"/>
    <property type="match status" value="1"/>
</dbReference>
<keyword evidence="3" id="KW-1185">Reference proteome</keyword>
<dbReference type="EnsemblMetazoa" id="XM_031926017">
    <property type="protein sequence ID" value="XP_031781877"/>
    <property type="gene ID" value="LOC100115618"/>
</dbReference>
<proteinExistence type="predicted"/>
<evidence type="ECO:0000259" key="1">
    <source>
        <dbReference type="Pfam" id="PF21530"/>
    </source>
</evidence>
<protein>
    <recommendedName>
        <fullName evidence="1">DNA helicase Pif1-like 2B domain-containing protein</fullName>
    </recommendedName>
</protein>
<dbReference type="Proteomes" id="UP000002358">
    <property type="component" value="Unassembled WGS sequence"/>
</dbReference>
<reference evidence="2" key="1">
    <citation type="submission" date="2021-01" db="UniProtKB">
        <authorList>
            <consortium name="EnsemblMetazoa"/>
        </authorList>
    </citation>
    <scope>IDENTIFICATION</scope>
</reference>
<dbReference type="SMR" id="A0A7M7T8A1"/>
<dbReference type="GeneID" id="100115618"/>
<feature type="domain" description="DNA helicase Pif1-like 2B" evidence="1">
    <location>
        <begin position="16"/>
        <end position="53"/>
    </location>
</feature>
<dbReference type="EnsemblMetazoa" id="XM_031926016">
    <property type="protein sequence ID" value="XP_031781876"/>
    <property type="gene ID" value="LOC100115618"/>
</dbReference>
<dbReference type="InterPro" id="IPR049163">
    <property type="entry name" value="Pif1-like_2B_dom"/>
</dbReference>
<sequence>MWLSRGQPIDVNAKISFPVHKLTLEKSTIVMLIQNISINDSLCNSTRLKIIKLFKHNIKAEIITGDKKGTTAFIPRIILDTGKFSGLLGIFVFVNLRIILTPRHHLQEVKIFVRYICCILSALYYKSN</sequence>